<protein>
    <recommendedName>
        <fullName evidence="1">CCDC22 N-terminal domain-containing protein</fullName>
    </recommendedName>
</protein>
<dbReference type="PROSITE" id="PS51257">
    <property type="entry name" value="PROKAR_LIPOPROTEIN"/>
    <property type="match status" value="1"/>
</dbReference>
<dbReference type="InterPro" id="IPR008530">
    <property type="entry name" value="CCDC22"/>
</dbReference>
<accession>A0ABN7PQK1</accession>
<reference evidence="2" key="1">
    <citation type="submission" date="2021-03" db="EMBL/GenBank/DDBJ databases">
        <authorList>
            <person name="Tran Van P."/>
        </authorList>
    </citation>
    <scope>NUCLEOTIDE SEQUENCE</scope>
</reference>
<gene>
    <name evidence="2" type="ORF">TPAB3V08_LOCUS14774</name>
</gene>
<dbReference type="InterPro" id="IPR048349">
    <property type="entry name" value="CCDC22_N"/>
</dbReference>
<dbReference type="Pfam" id="PF21674">
    <property type="entry name" value="CCDC22_N"/>
    <property type="match status" value="1"/>
</dbReference>
<proteinExistence type="predicted"/>
<dbReference type="PANTHER" id="PTHR15668">
    <property type="entry name" value="JM1 PROTEIN"/>
    <property type="match status" value="1"/>
</dbReference>
<sequence>MAARFHLGASIAQACKSVGYKGDIGYQTFLYSSEADVRRVLMFLIEKLPKESEKISIEPSGLSYSSE</sequence>
<feature type="domain" description="CCDC22 N-terminal" evidence="1">
    <location>
        <begin position="1"/>
        <end position="49"/>
    </location>
</feature>
<comment type="caution">
    <text evidence="2">The sequence shown here is derived from an EMBL/GenBank/DDBJ whole genome shotgun (WGS) entry which is preliminary data.</text>
</comment>
<evidence type="ECO:0000313" key="2">
    <source>
        <dbReference type="EMBL" id="CAG2067831.1"/>
    </source>
</evidence>
<evidence type="ECO:0000259" key="1">
    <source>
        <dbReference type="Pfam" id="PF21674"/>
    </source>
</evidence>
<evidence type="ECO:0000313" key="3">
    <source>
        <dbReference type="Proteomes" id="UP001153148"/>
    </source>
</evidence>
<keyword evidence="3" id="KW-1185">Reference proteome</keyword>
<dbReference type="PANTHER" id="PTHR15668:SF4">
    <property type="entry name" value="COILED-COIL DOMAIN-CONTAINING PROTEIN 22"/>
    <property type="match status" value="1"/>
</dbReference>
<dbReference type="Proteomes" id="UP001153148">
    <property type="component" value="Unassembled WGS sequence"/>
</dbReference>
<name>A0ABN7PQK1_TIMPD</name>
<organism evidence="2 3">
    <name type="scientific">Timema podura</name>
    <name type="common">Walking stick</name>
    <dbReference type="NCBI Taxonomy" id="61482"/>
    <lineage>
        <taxon>Eukaryota</taxon>
        <taxon>Metazoa</taxon>
        <taxon>Ecdysozoa</taxon>
        <taxon>Arthropoda</taxon>
        <taxon>Hexapoda</taxon>
        <taxon>Insecta</taxon>
        <taxon>Pterygota</taxon>
        <taxon>Neoptera</taxon>
        <taxon>Polyneoptera</taxon>
        <taxon>Phasmatodea</taxon>
        <taxon>Timematodea</taxon>
        <taxon>Timematoidea</taxon>
        <taxon>Timematidae</taxon>
        <taxon>Timema</taxon>
    </lineage>
</organism>
<dbReference type="EMBL" id="CAJPIN010076247">
    <property type="protein sequence ID" value="CAG2067831.1"/>
    <property type="molecule type" value="Genomic_DNA"/>
</dbReference>